<dbReference type="InterPro" id="IPR000535">
    <property type="entry name" value="MSP_dom"/>
</dbReference>
<reference evidence="3 4" key="1">
    <citation type="journal article" date="2015" name="Genome Biol.">
        <title>Comparative genomics of Steinernema reveals deeply conserved gene regulatory networks.</title>
        <authorList>
            <person name="Dillman A.R."/>
            <person name="Macchietto M."/>
            <person name="Porter C.F."/>
            <person name="Rogers A."/>
            <person name="Williams B."/>
            <person name="Antoshechkin I."/>
            <person name="Lee M.M."/>
            <person name="Goodwin Z."/>
            <person name="Lu X."/>
            <person name="Lewis E.E."/>
            <person name="Goodrich-Blair H."/>
            <person name="Stock S.P."/>
            <person name="Adams B.J."/>
            <person name="Sternberg P.W."/>
            <person name="Mortazavi A."/>
        </authorList>
    </citation>
    <scope>NUCLEOTIDE SEQUENCE [LARGE SCALE GENOMIC DNA]</scope>
    <source>
        <strain evidence="3 4">ALL</strain>
    </source>
</reference>
<comment type="caution">
    <text evidence="3">The sequence shown here is derived from an EMBL/GenBank/DDBJ whole genome shotgun (WGS) entry which is preliminary data.</text>
</comment>
<dbReference type="InterPro" id="IPR008962">
    <property type="entry name" value="PapD-like_sf"/>
</dbReference>
<keyword evidence="4" id="KW-1185">Reference proteome</keyword>
<name>A0A4U5NCE3_STECR</name>
<reference evidence="3 4" key="2">
    <citation type="journal article" date="2019" name="G3 (Bethesda)">
        <title>Hybrid Assembly of the Genome of the Entomopathogenic Nematode Steinernema carpocapsae Identifies the X-Chromosome.</title>
        <authorList>
            <person name="Serra L."/>
            <person name="Macchietto M."/>
            <person name="Macias-Munoz A."/>
            <person name="McGill C.J."/>
            <person name="Rodriguez I.M."/>
            <person name="Rodriguez B."/>
            <person name="Murad R."/>
            <person name="Mortazavi A."/>
        </authorList>
    </citation>
    <scope>NUCLEOTIDE SEQUENCE [LARGE SCALE GENOMIC DNA]</scope>
    <source>
        <strain evidence="3 4">ALL</strain>
    </source>
</reference>
<protein>
    <recommendedName>
        <fullName evidence="1">Major sperm protein</fullName>
    </recommendedName>
</protein>
<comment type="function">
    <text evidence="1">Central component in molecular interactions underlying sperm crawling. Forms an extensive filament system that extends from sperm villipoda, along the leading edge of the pseudopod.</text>
</comment>
<organism evidence="3 4">
    <name type="scientific">Steinernema carpocapsae</name>
    <name type="common">Entomopathogenic nematode</name>
    <dbReference type="NCBI Taxonomy" id="34508"/>
    <lineage>
        <taxon>Eukaryota</taxon>
        <taxon>Metazoa</taxon>
        <taxon>Ecdysozoa</taxon>
        <taxon>Nematoda</taxon>
        <taxon>Chromadorea</taxon>
        <taxon>Rhabditida</taxon>
        <taxon>Tylenchina</taxon>
        <taxon>Panagrolaimomorpha</taxon>
        <taxon>Strongyloidoidea</taxon>
        <taxon>Steinernematidae</taxon>
        <taxon>Steinernema</taxon>
    </lineage>
</organism>
<dbReference type="AlphaFoldDB" id="A0A4U5NCE3"/>
<dbReference type="Pfam" id="PF00635">
    <property type="entry name" value="Motile_Sperm"/>
    <property type="match status" value="1"/>
</dbReference>
<feature type="domain" description="MSP" evidence="2">
    <location>
        <begin position="12"/>
        <end position="133"/>
    </location>
</feature>
<evidence type="ECO:0000313" key="4">
    <source>
        <dbReference type="Proteomes" id="UP000298663"/>
    </source>
</evidence>
<dbReference type="InterPro" id="IPR013783">
    <property type="entry name" value="Ig-like_fold"/>
</dbReference>
<gene>
    <name evidence="3" type="ORF">L596_014320</name>
</gene>
<dbReference type="Gene3D" id="2.60.40.10">
    <property type="entry name" value="Immunoglobulins"/>
    <property type="match status" value="1"/>
</dbReference>
<evidence type="ECO:0000256" key="1">
    <source>
        <dbReference type="RuleBase" id="RU003425"/>
    </source>
</evidence>
<evidence type="ECO:0000259" key="2">
    <source>
        <dbReference type="PROSITE" id="PS50202"/>
    </source>
</evidence>
<dbReference type="EMBL" id="AZBU02000004">
    <property type="protein sequence ID" value="TKR80210.1"/>
    <property type="molecule type" value="Genomic_DNA"/>
</dbReference>
<keyword evidence="1" id="KW-0963">Cytoplasm</keyword>
<evidence type="ECO:0000313" key="3">
    <source>
        <dbReference type="EMBL" id="TKR80210.1"/>
    </source>
</evidence>
<dbReference type="Proteomes" id="UP000298663">
    <property type="component" value="Unassembled WGS sequence"/>
</dbReference>
<proteinExistence type="predicted"/>
<dbReference type="SUPFAM" id="SSF49354">
    <property type="entry name" value="PapD-like"/>
    <property type="match status" value="1"/>
</dbReference>
<accession>A0A4U5NCE3</accession>
<dbReference type="OrthoDB" id="5853820at2759"/>
<dbReference type="PROSITE" id="PS50202">
    <property type="entry name" value="MSP"/>
    <property type="match status" value="1"/>
</dbReference>
<sequence length="250" mass="27549">MPCSPPVNSAPTVVVAPAGFVMACPTEMVFPSSQKTTTRTLVLRNRKRYDIVVKIRASDRKLLRIDPWCDVVRTNETRLITVTYKGLPKGQVKLPTIDIYARTITPENEPSRRTWIDSDNEKESQLAGRLTVITSKTYAALETLIDLPGKACMVESEVHPVLDVDDSDTLTARRVDSDTFTAARLRHTDMVALAKEEVDTCHGIDSDAGTARNINDESRCKWLTGLFDMIFPPADSKAKEATPPCGAGGK</sequence>
<keyword evidence="1" id="KW-0206">Cytoskeleton</keyword>